<keyword evidence="6" id="KW-0509">mRNA transport</keyword>
<evidence type="ECO:0000256" key="8">
    <source>
        <dbReference type="ARBA" id="ARBA00022989"/>
    </source>
</evidence>
<dbReference type="Proteomes" id="UP001341840">
    <property type="component" value="Unassembled WGS sequence"/>
</dbReference>
<comment type="caution">
    <text evidence="14">The sequence shown here is derived from an EMBL/GenBank/DDBJ whole genome shotgun (WGS) entry which is preliminary data.</text>
</comment>
<evidence type="ECO:0000256" key="13">
    <source>
        <dbReference type="SAM" id="Phobius"/>
    </source>
</evidence>
<keyword evidence="12" id="KW-0539">Nucleus</keyword>
<evidence type="ECO:0000256" key="3">
    <source>
        <dbReference type="ARBA" id="ARBA00005760"/>
    </source>
</evidence>
<evidence type="ECO:0000256" key="9">
    <source>
        <dbReference type="ARBA" id="ARBA00023010"/>
    </source>
</evidence>
<keyword evidence="9" id="KW-0811">Translocation</keyword>
<feature type="transmembrane region" description="Helical" evidence="13">
    <location>
        <begin position="52"/>
        <end position="80"/>
    </location>
</feature>
<gene>
    <name evidence="14" type="ORF">PIB30_020391</name>
</gene>
<accession>A0ABU6R8Z3</accession>
<comment type="similarity">
    <text evidence="3">Belongs to the NDC1 family.</text>
</comment>
<keyword evidence="10" id="KW-0906">Nuclear pore complex</keyword>
<evidence type="ECO:0000313" key="15">
    <source>
        <dbReference type="Proteomes" id="UP001341840"/>
    </source>
</evidence>
<organism evidence="14 15">
    <name type="scientific">Stylosanthes scabra</name>
    <dbReference type="NCBI Taxonomy" id="79078"/>
    <lineage>
        <taxon>Eukaryota</taxon>
        <taxon>Viridiplantae</taxon>
        <taxon>Streptophyta</taxon>
        <taxon>Embryophyta</taxon>
        <taxon>Tracheophyta</taxon>
        <taxon>Spermatophyta</taxon>
        <taxon>Magnoliopsida</taxon>
        <taxon>eudicotyledons</taxon>
        <taxon>Gunneridae</taxon>
        <taxon>Pentapetalae</taxon>
        <taxon>rosids</taxon>
        <taxon>fabids</taxon>
        <taxon>Fabales</taxon>
        <taxon>Fabaceae</taxon>
        <taxon>Papilionoideae</taxon>
        <taxon>50 kb inversion clade</taxon>
        <taxon>dalbergioids sensu lato</taxon>
        <taxon>Dalbergieae</taxon>
        <taxon>Pterocarpus clade</taxon>
        <taxon>Stylosanthes</taxon>
    </lineage>
</organism>
<dbReference type="EMBL" id="JASCZI010030273">
    <property type="protein sequence ID" value="MED6120376.1"/>
    <property type="molecule type" value="Genomic_DNA"/>
</dbReference>
<keyword evidence="15" id="KW-1185">Reference proteome</keyword>
<evidence type="ECO:0000256" key="2">
    <source>
        <dbReference type="ARBA" id="ARBA00004567"/>
    </source>
</evidence>
<feature type="transmembrane region" description="Helical" evidence="13">
    <location>
        <begin position="156"/>
        <end position="177"/>
    </location>
</feature>
<evidence type="ECO:0000256" key="10">
    <source>
        <dbReference type="ARBA" id="ARBA00023132"/>
    </source>
</evidence>
<evidence type="ECO:0000313" key="14">
    <source>
        <dbReference type="EMBL" id="MED6120376.1"/>
    </source>
</evidence>
<dbReference type="PANTHER" id="PTHR13269:SF6">
    <property type="entry name" value="NUCLEOPORIN NDC1"/>
    <property type="match status" value="1"/>
</dbReference>
<dbReference type="InterPro" id="IPR019049">
    <property type="entry name" value="Nucleoporin_prot_Ndc1/Nup"/>
</dbReference>
<keyword evidence="5 13" id="KW-0812">Transmembrane</keyword>
<evidence type="ECO:0008006" key="16">
    <source>
        <dbReference type="Google" id="ProtNLM"/>
    </source>
</evidence>
<feature type="transmembrane region" description="Helical" evidence="13">
    <location>
        <begin position="12"/>
        <end position="32"/>
    </location>
</feature>
<reference evidence="14 15" key="1">
    <citation type="journal article" date="2023" name="Plants (Basel)">
        <title>Bridging the Gap: Combining Genomics and Transcriptomics Approaches to Understand Stylosanthes scabra, an Orphan Legume from the Brazilian Caatinga.</title>
        <authorList>
            <person name="Ferreira-Neto J.R.C."/>
            <person name="da Silva M.D."/>
            <person name="Binneck E."/>
            <person name="de Melo N.F."/>
            <person name="da Silva R.H."/>
            <person name="de Melo A.L.T.M."/>
            <person name="Pandolfi V."/>
            <person name="Bustamante F.O."/>
            <person name="Brasileiro-Vidal A.C."/>
            <person name="Benko-Iseppon A.M."/>
        </authorList>
    </citation>
    <scope>NUCLEOTIDE SEQUENCE [LARGE SCALE GENOMIC DNA]</scope>
    <source>
        <tissue evidence="14">Leaves</tissue>
    </source>
</reference>
<keyword evidence="4" id="KW-0813">Transport</keyword>
<proteinExistence type="inferred from homology"/>
<evidence type="ECO:0000256" key="1">
    <source>
        <dbReference type="ARBA" id="ARBA00004232"/>
    </source>
</evidence>
<feature type="transmembrane region" description="Helical" evidence="13">
    <location>
        <begin position="124"/>
        <end position="144"/>
    </location>
</feature>
<evidence type="ECO:0000256" key="4">
    <source>
        <dbReference type="ARBA" id="ARBA00022448"/>
    </source>
</evidence>
<keyword evidence="7" id="KW-0653">Protein transport</keyword>
<evidence type="ECO:0000256" key="7">
    <source>
        <dbReference type="ARBA" id="ARBA00022927"/>
    </source>
</evidence>
<name>A0ABU6R8Z3_9FABA</name>
<keyword evidence="8 13" id="KW-1133">Transmembrane helix</keyword>
<dbReference type="PANTHER" id="PTHR13269">
    <property type="entry name" value="NUCLEOPORIN NDC1"/>
    <property type="match status" value="1"/>
</dbReference>
<evidence type="ECO:0000256" key="11">
    <source>
        <dbReference type="ARBA" id="ARBA00023136"/>
    </source>
</evidence>
<sequence>MSMSSPEVVLKNRLLSFLIWQSIPSTLIFFLFKPLLSSLPPSSSSPSSTPHPFWPLFTSSLSFLTFHLSLLLFSATLSLIASPHPRRPAPPLHLAARLLRVLFIPSDSAASDAADFRARAKVSLAFVLFAAASAASGLAAAVSLCGIKSMGEGFWVIGRVGLRGFLVGLLFGLHYVFKRRWVLEFPIIQRPPYFSFKMGVPLGGRRALKLSIVASLFSAILLELLPHPFKYTITIHTYFMEQILFSIATFAIFFCWELTHNLHRVLHTKRSIFAPPKGSAAAETNPTEHLLLALEESNPTSLLRYLAYLDLCMVCEKNVDTWRRAAFFEETGETYKRVIAVCLKPLEQLATNLSEGMGNSVDKPAQLSNQLSSPTDPRFDSKCLEQLQFLQLYTWCSRSVASLTACSRKEDKFGVAQLSGSNAAVISMLISCLLAVENFMGKKTNLQSPNQLLGPAGIRWATMNGGRVDVSSGKRRSGPVNSKAYVIADVLRTSIYQIVSAFHDEMLAGSKASLLEKDWIINGKPAFGTREMLMQKLRLFLDYRAT</sequence>
<dbReference type="Pfam" id="PF09531">
    <property type="entry name" value="Ndc1_Nup"/>
    <property type="match status" value="2"/>
</dbReference>
<comment type="subcellular location">
    <subcellularLocation>
        <location evidence="1">Nucleus membrane</location>
        <topology evidence="1">Multi-pass membrane protein</topology>
    </subcellularLocation>
    <subcellularLocation>
        <location evidence="2">Nucleus</location>
        <location evidence="2">Nuclear pore complex</location>
    </subcellularLocation>
</comment>
<evidence type="ECO:0000256" key="6">
    <source>
        <dbReference type="ARBA" id="ARBA00022816"/>
    </source>
</evidence>
<evidence type="ECO:0000256" key="12">
    <source>
        <dbReference type="ARBA" id="ARBA00023242"/>
    </source>
</evidence>
<evidence type="ECO:0000256" key="5">
    <source>
        <dbReference type="ARBA" id="ARBA00022692"/>
    </source>
</evidence>
<feature type="transmembrane region" description="Helical" evidence="13">
    <location>
        <begin position="238"/>
        <end position="259"/>
    </location>
</feature>
<protein>
    <recommendedName>
        <fullName evidence="16">Nucleoporin protein Ndc1-Nup</fullName>
    </recommendedName>
</protein>
<keyword evidence="11 13" id="KW-0472">Membrane</keyword>